<dbReference type="InterPro" id="IPR035959">
    <property type="entry name" value="RutC-like_sf"/>
</dbReference>
<dbReference type="InterPro" id="IPR006175">
    <property type="entry name" value="YjgF/YER057c/UK114"/>
</dbReference>
<dbReference type="GO" id="GO:0005829">
    <property type="term" value="C:cytosol"/>
    <property type="evidence" value="ECO:0007669"/>
    <property type="project" value="TreeGrafter"/>
</dbReference>
<dbReference type="PANTHER" id="PTHR11803:SF58">
    <property type="entry name" value="PROTEIN HMF1-RELATED"/>
    <property type="match status" value="1"/>
</dbReference>
<dbReference type="Gene3D" id="3.30.1330.40">
    <property type="entry name" value="RutC-like"/>
    <property type="match status" value="1"/>
</dbReference>
<dbReference type="GO" id="GO:0019239">
    <property type="term" value="F:deaminase activity"/>
    <property type="evidence" value="ECO:0007669"/>
    <property type="project" value="TreeGrafter"/>
</dbReference>
<gene>
    <name evidence="2" type="ORF">MGWOODY_Clf2114</name>
</gene>
<dbReference type="PANTHER" id="PTHR11803">
    <property type="entry name" value="2-IMINOBUTANOATE/2-IMINOPROPANOATE DEAMINASE RIDA"/>
    <property type="match status" value="1"/>
</dbReference>
<dbReference type="CDD" id="cd00448">
    <property type="entry name" value="YjgF_YER057c_UK114_family"/>
    <property type="match status" value="1"/>
</dbReference>
<evidence type="ECO:0000313" key="2">
    <source>
        <dbReference type="EMBL" id="CUV02079.1"/>
    </source>
</evidence>
<evidence type="ECO:0000256" key="1">
    <source>
        <dbReference type="ARBA" id="ARBA00010552"/>
    </source>
</evidence>
<organism evidence="2">
    <name type="scientific">hydrothermal vent metagenome</name>
    <dbReference type="NCBI Taxonomy" id="652676"/>
    <lineage>
        <taxon>unclassified sequences</taxon>
        <taxon>metagenomes</taxon>
        <taxon>ecological metagenomes</taxon>
    </lineage>
</organism>
<dbReference type="EMBL" id="FAXA01000176">
    <property type="protein sequence ID" value="CUV02079.1"/>
    <property type="molecule type" value="Genomic_DNA"/>
</dbReference>
<comment type="similarity">
    <text evidence="1">Belongs to the RutC family.</text>
</comment>
<dbReference type="AlphaFoldDB" id="A0A160V847"/>
<sequence>MAKTILQSSKVSAPGGIMSQGVEVPAGKTVFVSGQVARDLDGSVVGVGDVAAQTRKVLQNMQSVLAESSATMDDVVKVTVFVTNLERHFADIHKVRAEFFKSDYPASTMVEVKALVHEDMLIEIEAIAVTS</sequence>
<dbReference type="SUPFAM" id="SSF55298">
    <property type="entry name" value="YjgF-like"/>
    <property type="match status" value="1"/>
</dbReference>
<dbReference type="Pfam" id="PF01042">
    <property type="entry name" value="Ribonuc_L-PSP"/>
    <property type="match status" value="1"/>
</dbReference>
<reference evidence="2" key="1">
    <citation type="submission" date="2015-10" db="EMBL/GenBank/DDBJ databases">
        <authorList>
            <person name="Gilbert D.G."/>
        </authorList>
    </citation>
    <scope>NUCLEOTIDE SEQUENCE</scope>
</reference>
<accession>A0A160V847</accession>
<protein>
    <submittedName>
        <fullName evidence="2">Translation initiation inhibitor</fullName>
    </submittedName>
</protein>
<name>A0A160V847_9ZZZZ</name>
<proteinExistence type="inferred from homology"/>